<organism evidence="1 2">
    <name type="scientific">Linnemannia gamsii</name>
    <dbReference type="NCBI Taxonomy" id="64522"/>
    <lineage>
        <taxon>Eukaryota</taxon>
        <taxon>Fungi</taxon>
        <taxon>Fungi incertae sedis</taxon>
        <taxon>Mucoromycota</taxon>
        <taxon>Mortierellomycotina</taxon>
        <taxon>Mortierellomycetes</taxon>
        <taxon>Mortierellales</taxon>
        <taxon>Mortierellaceae</taxon>
        <taxon>Linnemannia</taxon>
    </lineage>
</organism>
<evidence type="ECO:0000313" key="1">
    <source>
        <dbReference type="EMBL" id="KAG0292658.1"/>
    </source>
</evidence>
<accession>A0ABQ7K6D8</accession>
<sequence>MGIVDLDCIASNPNSTILYAIGNAENTQGEVVTTLFRSNSNPANATNIKWERLRYLNSRISSSETQPYYKNSRFGDVDRAVSASGEFTAFFYNPQFSFTGSSRMVPMGIRFCEDSAEPALYIYGSM</sequence>
<name>A0ABQ7K6D8_9FUNG</name>
<proteinExistence type="predicted"/>
<keyword evidence="2" id="KW-1185">Reference proteome</keyword>
<protein>
    <submittedName>
        <fullName evidence="1">Uncharacterized protein</fullName>
    </submittedName>
</protein>
<reference evidence="1 2" key="1">
    <citation type="journal article" date="2020" name="Fungal Divers.">
        <title>Resolving the Mortierellaceae phylogeny through synthesis of multi-gene phylogenetics and phylogenomics.</title>
        <authorList>
            <person name="Vandepol N."/>
            <person name="Liber J."/>
            <person name="Desiro A."/>
            <person name="Na H."/>
            <person name="Kennedy M."/>
            <person name="Barry K."/>
            <person name="Grigoriev I.V."/>
            <person name="Miller A.N."/>
            <person name="O'Donnell K."/>
            <person name="Stajich J.E."/>
            <person name="Bonito G."/>
        </authorList>
    </citation>
    <scope>NUCLEOTIDE SEQUENCE [LARGE SCALE GENOMIC DNA]</scope>
    <source>
        <strain evidence="1 2">AD045</strain>
    </source>
</reference>
<gene>
    <name evidence="1" type="ORF">BGZ96_003872</name>
</gene>
<evidence type="ECO:0000313" key="2">
    <source>
        <dbReference type="Proteomes" id="UP001194696"/>
    </source>
</evidence>
<dbReference type="Proteomes" id="UP001194696">
    <property type="component" value="Unassembled WGS sequence"/>
</dbReference>
<feature type="non-terminal residue" evidence="1">
    <location>
        <position position="126"/>
    </location>
</feature>
<comment type="caution">
    <text evidence="1">The sequence shown here is derived from an EMBL/GenBank/DDBJ whole genome shotgun (WGS) entry which is preliminary data.</text>
</comment>
<dbReference type="EMBL" id="JAAAIM010000188">
    <property type="protein sequence ID" value="KAG0292658.1"/>
    <property type="molecule type" value="Genomic_DNA"/>
</dbReference>